<comment type="subcellular location">
    <subcellularLocation>
        <location evidence="1">Membrane</location>
        <topology evidence="1">Multi-pass membrane protein</topology>
    </subcellularLocation>
</comment>
<dbReference type="PANTHER" id="PTHR13906">
    <property type="entry name" value="PORCUPINE"/>
    <property type="match status" value="1"/>
</dbReference>
<evidence type="ECO:0000256" key="6">
    <source>
        <dbReference type="ARBA" id="ARBA00023315"/>
    </source>
</evidence>
<name>A0ABR2X2G3_9FUNG</name>
<evidence type="ECO:0000256" key="2">
    <source>
        <dbReference type="ARBA" id="ARBA00022679"/>
    </source>
</evidence>
<feature type="transmembrane region" description="Helical" evidence="7">
    <location>
        <begin position="406"/>
        <end position="430"/>
    </location>
</feature>
<dbReference type="Pfam" id="PF03062">
    <property type="entry name" value="MBOAT"/>
    <property type="match status" value="1"/>
</dbReference>
<dbReference type="EMBL" id="JASJQH010000044">
    <property type="protein sequence ID" value="KAK9767954.1"/>
    <property type="molecule type" value="Genomic_DNA"/>
</dbReference>
<feature type="transmembrane region" description="Helical" evidence="7">
    <location>
        <begin position="436"/>
        <end position="459"/>
    </location>
</feature>
<organism evidence="8 9">
    <name type="scientific">Basidiobolus ranarum</name>
    <dbReference type="NCBI Taxonomy" id="34480"/>
    <lineage>
        <taxon>Eukaryota</taxon>
        <taxon>Fungi</taxon>
        <taxon>Fungi incertae sedis</taxon>
        <taxon>Zoopagomycota</taxon>
        <taxon>Entomophthoromycotina</taxon>
        <taxon>Basidiobolomycetes</taxon>
        <taxon>Basidiobolales</taxon>
        <taxon>Basidiobolaceae</taxon>
        <taxon>Basidiobolus</taxon>
    </lineage>
</organism>
<keyword evidence="5 7" id="KW-0472">Membrane</keyword>
<keyword evidence="2" id="KW-0808">Transferase</keyword>
<accession>A0ABR2X2G3</accession>
<evidence type="ECO:0000256" key="5">
    <source>
        <dbReference type="ARBA" id="ARBA00023136"/>
    </source>
</evidence>
<evidence type="ECO:0000256" key="7">
    <source>
        <dbReference type="SAM" id="Phobius"/>
    </source>
</evidence>
<feature type="transmembrane region" description="Helical" evidence="7">
    <location>
        <begin position="82"/>
        <end position="103"/>
    </location>
</feature>
<dbReference type="InterPro" id="IPR004299">
    <property type="entry name" value="MBOAT_fam"/>
</dbReference>
<keyword evidence="6 8" id="KW-0012">Acyltransferase</keyword>
<dbReference type="GO" id="GO:0016746">
    <property type="term" value="F:acyltransferase activity"/>
    <property type="evidence" value="ECO:0007669"/>
    <property type="project" value="UniProtKB-KW"/>
</dbReference>
<feature type="transmembrane region" description="Helical" evidence="7">
    <location>
        <begin position="20"/>
        <end position="39"/>
    </location>
</feature>
<feature type="transmembrane region" description="Helical" evidence="7">
    <location>
        <begin position="167"/>
        <end position="186"/>
    </location>
</feature>
<proteinExistence type="predicted"/>
<reference evidence="8 9" key="1">
    <citation type="submission" date="2023-04" db="EMBL/GenBank/DDBJ databases">
        <title>Genome of Basidiobolus ranarum AG-B5.</title>
        <authorList>
            <person name="Stajich J.E."/>
            <person name="Carter-House D."/>
            <person name="Gryganskyi A."/>
        </authorList>
    </citation>
    <scope>NUCLEOTIDE SEQUENCE [LARGE SCALE GENOMIC DNA]</scope>
    <source>
        <strain evidence="8 9">AG-B5</strain>
    </source>
</reference>
<dbReference type="PANTHER" id="PTHR13906:SF4">
    <property type="entry name" value="LYSOPHOSPHOLIPID ACYLTRANSFERASE 6"/>
    <property type="match status" value="1"/>
</dbReference>
<protein>
    <submittedName>
        <fullName evidence="8">Lysophospholipid acyltransferase</fullName>
    </submittedName>
</protein>
<keyword evidence="3 7" id="KW-0812">Transmembrane</keyword>
<evidence type="ECO:0000256" key="4">
    <source>
        <dbReference type="ARBA" id="ARBA00022989"/>
    </source>
</evidence>
<evidence type="ECO:0000256" key="1">
    <source>
        <dbReference type="ARBA" id="ARBA00004141"/>
    </source>
</evidence>
<evidence type="ECO:0000313" key="8">
    <source>
        <dbReference type="EMBL" id="KAK9767954.1"/>
    </source>
</evidence>
<dbReference type="Proteomes" id="UP001479436">
    <property type="component" value="Unassembled WGS sequence"/>
</dbReference>
<dbReference type="InterPro" id="IPR049941">
    <property type="entry name" value="LPLAT_7/PORCN-like"/>
</dbReference>
<feature type="transmembrane region" description="Helical" evidence="7">
    <location>
        <begin position="51"/>
        <end position="76"/>
    </location>
</feature>
<sequence length="480" mass="54884">MFFFDPAFERLSQILGGVPTDQLQCVFSIVFTYPLALIFRKLPNNATIKHLYSLLTTFILFVVVSNQFYGVLHILFGSLISYFIAYFVKGSLGPKLVFVIAMAHMSYSHIHRQIYDYGGFTMDHSGPQMIMTIKMTSFAWSVYDGTKADEDLSDYQKSKVIRQFPSLLEYLGYIFYFGSFMVGPPVEFADYRQFITLKMFKDSKTGKLVIPNGIPSGLRCLVYGIICLVCTVFISPNYPIESCLSAEYRARSFLYRFFYINVVALMNRFKYYSVWLMAEGACVVTGLGFNGYINGKAQWNHVSNINIINYETAQSTKALLEAWNIGTNRWLKNYVYLRVTPPGTKPTFASTFLTFGVSAFWHGFYPGYYLMFLSGAFLSNVANSIRKTVRPYFLESDMKTPTAGKIYYDILGWFATQTLVNYMTMSFLILSFKESIIIWSANYFIGHVIVFSLMAYFSFVRPKTGSSAKSKSIHLTKKVK</sequence>
<comment type="caution">
    <text evidence="8">The sequence shown here is derived from an EMBL/GenBank/DDBJ whole genome shotgun (WGS) entry which is preliminary data.</text>
</comment>
<evidence type="ECO:0000256" key="3">
    <source>
        <dbReference type="ARBA" id="ARBA00022692"/>
    </source>
</evidence>
<keyword evidence="4 7" id="KW-1133">Transmembrane helix</keyword>
<keyword evidence="9" id="KW-1185">Reference proteome</keyword>
<gene>
    <name evidence="8" type="primary">ale1_1</name>
    <name evidence="8" type="ORF">K7432_001817</name>
</gene>
<feature type="transmembrane region" description="Helical" evidence="7">
    <location>
        <begin position="367"/>
        <end position="385"/>
    </location>
</feature>
<evidence type="ECO:0000313" key="9">
    <source>
        <dbReference type="Proteomes" id="UP001479436"/>
    </source>
</evidence>